<gene>
    <name evidence="1" type="ORF">E6K76_12190</name>
</gene>
<dbReference type="PIRSF" id="PIRSF007028">
    <property type="entry name" value="UCP007028"/>
    <property type="match status" value="1"/>
</dbReference>
<protein>
    <submittedName>
        <fullName evidence="1">DUF1428 domain-containing protein</fullName>
    </submittedName>
</protein>
<dbReference type="InterPro" id="IPR009874">
    <property type="entry name" value="DUF1428"/>
</dbReference>
<dbReference type="Pfam" id="PF07237">
    <property type="entry name" value="DUF1428"/>
    <property type="match status" value="1"/>
</dbReference>
<dbReference type="Proteomes" id="UP000316852">
    <property type="component" value="Unassembled WGS sequence"/>
</dbReference>
<dbReference type="SUPFAM" id="SSF54909">
    <property type="entry name" value="Dimeric alpha+beta barrel"/>
    <property type="match status" value="1"/>
</dbReference>
<evidence type="ECO:0000313" key="1">
    <source>
        <dbReference type="EMBL" id="TMQ56777.1"/>
    </source>
</evidence>
<reference evidence="1 2" key="1">
    <citation type="journal article" date="2019" name="Nat. Microbiol.">
        <title>Mediterranean grassland soil C-N compound turnover is dependent on rainfall and depth, and is mediated by genomically divergent microorganisms.</title>
        <authorList>
            <person name="Diamond S."/>
            <person name="Andeer P.F."/>
            <person name="Li Z."/>
            <person name="Crits-Christoph A."/>
            <person name="Burstein D."/>
            <person name="Anantharaman K."/>
            <person name="Lane K.R."/>
            <person name="Thomas B.C."/>
            <person name="Pan C."/>
            <person name="Northen T.R."/>
            <person name="Banfield J.F."/>
        </authorList>
    </citation>
    <scope>NUCLEOTIDE SEQUENCE [LARGE SCALE GENOMIC DNA]</scope>
    <source>
        <strain evidence="1">WS_6</strain>
    </source>
</reference>
<accession>A0A538SZF4</accession>
<dbReference type="Gene3D" id="3.30.70.100">
    <property type="match status" value="1"/>
</dbReference>
<dbReference type="AlphaFoldDB" id="A0A538SZF4"/>
<organism evidence="1 2">
    <name type="scientific">Eiseniibacteriota bacterium</name>
    <dbReference type="NCBI Taxonomy" id="2212470"/>
    <lineage>
        <taxon>Bacteria</taxon>
        <taxon>Candidatus Eiseniibacteriota</taxon>
    </lineage>
</organism>
<name>A0A538SZF4_UNCEI</name>
<dbReference type="InterPro" id="IPR011008">
    <property type="entry name" value="Dimeric_a/b-barrel"/>
</dbReference>
<comment type="caution">
    <text evidence="1">The sequence shown here is derived from an EMBL/GenBank/DDBJ whole genome shotgun (WGS) entry which is preliminary data.</text>
</comment>
<dbReference type="EMBL" id="VBOW01000079">
    <property type="protein sequence ID" value="TMQ56777.1"/>
    <property type="molecule type" value="Genomic_DNA"/>
</dbReference>
<proteinExistence type="predicted"/>
<evidence type="ECO:0000313" key="2">
    <source>
        <dbReference type="Proteomes" id="UP000316852"/>
    </source>
</evidence>
<sequence length="119" mass="13952">MRYVDGYVLPVPKKKMDVYRRMAQKAARVWRDHGALEYRECVGDDLRVKWGVPFPRAVKHKPGETVVFAWIVFKSRAHRDRVNAKVMKDPRLAKMMKLDPMPFDSKRMVYGGFKILVDA</sequence>